<evidence type="ECO:0000313" key="2">
    <source>
        <dbReference type="Proteomes" id="UP001064048"/>
    </source>
</evidence>
<protein>
    <submittedName>
        <fullName evidence="1">Uncharacterized protein</fullName>
    </submittedName>
</protein>
<organism evidence="1 2">
    <name type="scientific">Choristoneura fumiferana</name>
    <name type="common">Spruce budworm moth</name>
    <name type="synonym">Archips fumiferana</name>
    <dbReference type="NCBI Taxonomy" id="7141"/>
    <lineage>
        <taxon>Eukaryota</taxon>
        <taxon>Metazoa</taxon>
        <taxon>Ecdysozoa</taxon>
        <taxon>Arthropoda</taxon>
        <taxon>Hexapoda</taxon>
        <taxon>Insecta</taxon>
        <taxon>Pterygota</taxon>
        <taxon>Neoptera</taxon>
        <taxon>Endopterygota</taxon>
        <taxon>Lepidoptera</taxon>
        <taxon>Glossata</taxon>
        <taxon>Ditrysia</taxon>
        <taxon>Tortricoidea</taxon>
        <taxon>Tortricidae</taxon>
        <taxon>Tortricinae</taxon>
        <taxon>Choristoneura</taxon>
    </lineage>
</organism>
<name>A0ACC0JTL2_CHOFU</name>
<sequence>EGYWGLRKGGCRRCECGAGAAACDPVTGQCACAPGVGGDACDRCLRGFYGFGAHGCLHTCDPLTGECKCRAGWGGARCAACAAGHYGPRCKPCACDAHGTAGCEDGVCPCDNHGRCSCKVDQDSLIAIHTHSLDSTISLPWPPVPVYMELDKRFLGDRVTSYGGMLRFRVEEEGGESLGGDTLARFPLVRILLNVSLDTAIPGFSRSEPALGVELCSCPAGYSAPSCHEPAVGFWMPPTKVHLDSVSGTIVIRLEGEAQPCNCNGRATSCDPDTGHCLSCAAAYYRGADGACVACACDAAGALSPLCDARGRCRCREFATGAKCDQCKEPRLWMDGGGCRACDNCTLTLLDSIEHLTSELNSRADLTELSRIPQPYPALREFAHNTSLLHNTLRHLTKDLEHSRRLEQELSNLEAKEHNVFTQVYSLKEDALRKEEMAKFLSLESMSWLEEALKQRQRLGEQVAILDDFARGEKHLGAHKAIKEARHLLRNIKDVKLVDFISSANDVHDAANVQSTAIQELNYSVDDAYRRLRNLQASAESWHERAEDLPKLADVVWSVGDRVAALERDARPRMAAARDVGLRCRLVLEDVQTLSNNTLTEDATAAILHSETLALSLPALTAELEALTLAAEEKEGILYNLTPAYKEKFLNPVERHVQELGVKAREYKSLFAGTRALASAGVTAARAWSEVADTVRNASANAYAAATAASTAAEMGPMMSTADKAKEASEELKKRGTVVMNKAEELRRQLEHLRRGADSVSVVLRGLGWQERDLGVRPSARVAQTIVSQIRGNMLRGAETAEALAAAAAARARDHETASNAMRPSLSALADKIARAKHAADSFLLTWNLGDGVGDVTHPEVLEPIHDDADHNTYTVDIERVWNTFRLTVERAGSPASTATNSTPGPYGCLQATKLWLGGEGDGLPGCYGGARLEIAARGRHCHGRPVHVQAARVFASNKLEKGSLRVNGEETLGSPSPPVQSAAALPDLSATTYWVGGAPPGQEAPAPPLLGCLGALSVDREGYDVLDTPTRHGVEARCMARTLRTATLEGTGYIELPCPIFRRKAALGLTFRAASPNGLLLYRTPSTLSENEVDDEDGDDKHYLKLGTKTKPKHYLALVVREGRLRLSVRGRRRKEVALPAPQADGDDVVMCTALQVSIRLSRNRLVLSAGGAAAAAHAPVAQRASRLFVGGVPQPPQLPHIPNSILRVGGFLGCVRRVEVNGRAQDLVRTAAAHHRVGQCFPNVEQAAYFGAVARAETRGPGNKALCDNAWHTVVARVSRAHVSLSLDAGPEIRSSGDATLVDDAETPEALTALYIGGLP</sequence>
<dbReference type="Proteomes" id="UP001064048">
    <property type="component" value="Chromosome 3"/>
</dbReference>
<dbReference type="EMBL" id="CM046103">
    <property type="protein sequence ID" value="KAI8427366.1"/>
    <property type="molecule type" value="Genomic_DNA"/>
</dbReference>
<reference evidence="1 2" key="1">
    <citation type="journal article" date="2022" name="Genome Biol. Evol.">
        <title>The Spruce Budworm Genome: Reconstructing the Evolutionary History of Antifreeze Proteins.</title>
        <authorList>
            <person name="Beliveau C."/>
            <person name="Gagne P."/>
            <person name="Picq S."/>
            <person name="Vernygora O."/>
            <person name="Keeling C.I."/>
            <person name="Pinkney K."/>
            <person name="Doucet D."/>
            <person name="Wen F."/>
            <person name="Johnston J.S."/>
            <person name="Maaroufi H."/>
            <person name="Boyle B."/>
            <person name="Laroche J."/>
            <person name="Dewar K."/>
            <person name="Juretic N."/>
            <person name="Blackburn G."/>
            <person name="Nisole A."/>
            <person name="Brunet B."/>
            <person name="Brandao M."/>
            <person name="Lumley L."/>
            <person name="Duan J."/>
            <person name="Quan G."/>
            <person name="Lucarotti C.J."/>
            <person name="Roe A.D."/>
            <person name="Sperling F.A.H."/>
            <person name="Levesque R.C."/>
            <person name="Cusson M."/>
        </authorList>
    </citation>
    <scope>NUCLEOTIDE SEQUENCE [LARGE SCALE GENOMIC DNA]</scope>
    <source>
        <strain evidence="1">Glfc:IPQL:Cfum</strain>
    </source>
</reference>
<feature type="non-terminal residue" evidence="1">
    <location>
        <position position="1322"/>
    </location>
</feature>
<keyword evidence="2" id="KW-1185">Reference proteome</keyword>
<gene>
    <name evidence="1" type="ORF">MSG28_001930</name>
</gene>
<accession>A0ACC0JTL2</accession>
<feature type="non-terminal residue" evidence="1">
    <location>
        <position position="1"/>
    </location>
</feature>
<comment type="caution">
    <text evidence="1">The sequence shown here is derived from an EMBL/GenBank/DDBJ whole genome shotgun (WGS) entry which is preliminary data.</text>
</comment>
<proteinExistence type="predicted"/>
<evidence type="ECO:0000313" key="1">
    <source>
        <dbReference type="EMBL" id="KAI8427366.1"/>
    </source>
</evidence>